<dbReference type="AlphaFoldDB" id="A0A0D2FT23"/>
<dbReference type="Pfam" id="PF06985">
    <property type="entry name" value="HET"/>
    <property type="match status" value="1"/>
</dbReference>
<name>A0A0D2FT23_9EURO</name>
<dbReference type="Pfam" id="PF26639">
    <property type="entry name" value="Het-6_barrel"/>
    <property type="match status" value="1"/>
</dbReference>
<organism evidence="2 3">
    <name type="scientific">Phialophora macrospora</name>
    <dbReference type="NCBI Taxonomy" id="1851006"/>
    <lineage>
        <taxon>Eukaryota</taxon>
        <taxon>Fungi</taxon>
        <taxon>Dikarya</taxon>
        <taxon>Ascomycota</taxon>
        <taxon>Pezizomycotina</taxon>
        <taxon>Eurotiomycetes</taxon>
        <taxon>Chaetothyriomycetidae</taxon>
        <taxon>Chaetothyriales</taxon>
        <taxon>Herpotrichiellaceae</taxon>
        <taxon>Phialophora</taxon>
    </lineage>
</organism>
<dbReference type="InterPro" id="IPR010730">
    <property type="entry name" value="HET"/>
</dbReference>
<dbReference type="PANTHER" id="PTHR24148:SF64">
    <property type="entry name" value="HETEROKARYON INCOMPATIBILITY DOMAIN-CONTAINING PROTEIN"/>
    <property type="match status" value="1"/>
</dbReference>
<sequence>MINYKYTKLDEGKDEIRLICLLPGDEGDMLSVGISHASLAHARPPPQESKFTIQELQQSLPDGWLVKETLNGRKLFMRMGYSGIPNTWNHPNSATQPDVYQEDCDQPKTCLEPSYDALSYVWGSPLETEAVEIVELDRKLPNVATRTKIGASLATALRRLRYLDRPRTLWVDAICINQSDVSERNAQVKRMGEIYSSAKRVIIWLGPEADGSAIALDRLQYFAQQVEYTSDECIGDAPGATEPRWWDAEYRLPYDETTWACLIALFERPWFSRVWVLQEAMLAHEGVVLCGKDAISWDDLRKAMVVMVEKVGLPAALFSSLGSYRTGLLTRATWSLPRLLLWGTFRQCTDSRDKIYGILSLLSTQIANKIVVDYSSPIDQVFKETLLTHIHLSKRLSLLRHCHLEDRIHNAPSWIPNFGPTRKTFFGFRKGHSRQPSGHSAAEASNIASGVLEVTGLSCATVEAVRNVPSGNVDAAFTAIEGFATQLLLRGQYIGGGSMLSAFIEVVTKGRVRDRFPNIEPFPKLEDLCQGYTAVLKGSATMDTIFAYFKEEFRLENTFLFTTAEGYLGITQAQPQKGDSVCVLLGCDYPMLLRPSGTGGYLVVGQTFVHGLMDGESILGPLPTGWRILMLPGSDGRQVTCFSNNATGKVTRQDPRLPPLPSEWEKVHRSRTQDDPYFYQDFYNRITAETMNSDPRVSVSALSDRGVDVKKFCLI</sequence>
<keyword evidence="3" id="KW-1185">Reference proteome</keyword>
<dbReference type="InterPro" id="IPR052895">
    <property type="entry name" value="HetReg/Transcr_Mod"/>
</dbReference>
<dbReference type="HOGENOM" id="CLU_004184_7_4_1"/>
<dbReference type="Proteomes" id="UP000054266">
    <property type="component" value="Unassembled WGS sequence"/>
</dbReference>
<evidence type="ECO:0000313" key="2">
    <source>
        <dbReference type="EMBL" id="KIW63214.1"/>
    </source>
</evidence>
<dbReference type="STRING" id="5601.A0A0D2FT23"/>
<feature type="domain" description="Heterokaryon incompatibility" evidence="1">
    <location>
        <begin position="115"/>
        <end position="279"/>
    </location>
</feature>
<proteinExistence type="predicted"/>
<protein>
    <recommendedName>
        <fullName evidence="1">Heterokaryon incompatibility domain-containing protein</fullName>
    </recommendedName>
</protein>
<evidence type="ECO:0000313" key="3">
    <source>
        <dbReference type="Proteomes" id="UP000054266"/>
    </source>
</evidence>
<dbReference type="PANTHER" id="PTHR24148">
    <property type="entry name" value="ANKYRIN REPEAT DOMAIN-CONTAINING PROTEIN 39 HOMOLOG-RELATED"/>
    <property type="match status" value="1"/>
</dbReference>
<accession>A0A0D2FT23</accession>
<gene>
    <name evidence="2" type="ORF">PV04_10078</name>
</gene>
<reference evidence="2 3" key="1">
    <citation type="submission" date="2015-01" db="EMBL/GenBank/DDBJ databases">
        <title>The Genome Sequence of Capronia semiimmersa CBS27337.</title>
        <authorList>
            <consortium name="The Broad Institute Genomics Platform"/>
            <person name="Cuomo C."/>
            <person name="de Hoog S."/>
            <person name="Gorbushina A."/>
            <person name="Stielow B."/>
            <person name="Teixiera M."/>
            <person name="Abouelleil A."/>
            <person name="Chapman S.B."/>
            <person name="Priest M."/>
            <person name="Young S.K."/>
            <person name="Wortman J."/>
            <person name="Nusbaum C."/>
            <person name="Birren B."/>
        </authorList>
    </citation>
    <scope>NUCLEOTIDE SEQUENCE [LARGE SCALE GENOMIC DNA]</scope>
    <source>
        <strain evidence="2 3">CBS 27337</strain>
    </source>
</reference>
<evidence type="ECO:0000259" key="1">
    <source>
        <dbReference type="Pfam" id="PF06985"/>
    </source>
</evidence>
<dbReference type="EMBL" id="KN846962">
    <property type="protein sequence ID" value="KIW63214.1"/>
    <property type="molecule type" value="Genomic_DNA"/>
</dbReference>